<dbReference type="EMBL" id="JAGGMS010000001">
    <property type="protein sequence ID" value="MBP2179264.1"/>
    <property type="molecule type" value="Genomic_DNA"/>
</dbReference>
<dbReference type="RefSeq" id="WP_209663005.1">
    <property type="nucleotide sequence ID" value="NZ_JAGGMS010000001.1"/>
</dbReference>
<feature type="region of interest" description="Disordered" evidence="1">
    <location>
        <begin position="1"/>
        <end position="105"/>
    </location>
</feature>
<proteinExistence type="predicted"/>
<sequence length="186" mass="19140">MADGKLYDGDGTQPPPPPSAFADPMTGLAGSADGGSAADDVERMEIAQPIQPDTDAVREMVRAAMANEPDLFGPRTSPEAGATEAATPAAPPAPEPPTPATGLQAPMGVIPRQRTWPARPQNLIRQRLRGARQSAAQKAPRAPRPRTPASRGSAGVAIAVVLLILFVVIAIQLVSSLVSGIAGIFT</sequence>
<name>A0ABS4PIM0_9PSEU</name>
<gene>
    <name evidence="3" type="ORF">JOM49_000790</name>
</gene>
<evidence type="ECO:0000313" key="4">
    <source>
        <dbReference type="Proteomes" id="UP000741013"/>
    </source>
</evidence>
<evidence type="ECO:0000256" key="1">
    <source>
        <dbReference type="SAM" id="MobiDB-lite"/>
    </source>
</evidence>
<feature type="compositionally biased region" description="Low complexity" evidence="1">
    <location>
        <begin position="78"/>
        <end position="88"/>
    </location>
</feature>
<comment type="caution">
    <text evidence="3">The sequence shown here is derived from an EMBL/GenBank/DDBJ whole genome shotgun (WGS) entry which is preliminary data.</text>
</comment>
<keyword evidence="2" id="KW-1133">Transmembrane helix</keyword>
<keyword evidence="2" id="KW-0812">Transmembrane</keyword>
<protein>
    <submittedName>
        <fullName evidence="3">Uncharacterized protein</fullName>
    </submittedName>
</protein>
<accession>A0ABS4PIM0</accession>
<dbReference type="Proteomes" id="UP000741013">
    <property type="component" value="Unassembled WGS sequence"/>
</dbReference>
<evidence type="ECO:0000256" key="2">
    <source>
        <dbReference type="SAM" id="Phobius"/>
    </source>
</evidence>
<feature type="compositionally biased region" description="Pro residues" evidence="1">
    <location>
        <begin position="89"/>
        <end position="99"/>
    </location>
</feature>
<organism evidence="3 4">
    <name type="scientific">Amycolatopsis magusensis</name>
    <dbReference type="NCBI Taxonomy" id="882444"/>
    <lineage>
        <taxon>Bacteria</taxon>
        <taxon>Bacillati</taxon>
        <taxon>Actinomycetota</taxon>
        <taxon>Actinomycetes</taxon>
        <taxon>Pseudonocardiales</taxon>
        <taxon>Pseudonocardiaceae</taxon>
        <taxon>Amycolatopsis</taxon>
    </lineage>
</organism>
<evidence type="ECO:0000313" key="3">
    <source>
        <dbReference type="EMBL" id="MBP2179264.1"/>
    </source>
</evidence>
<keyword evidence="4" id="KW-1185">Reference proteome</keyword>
<feature type="compositionally biased region" description="Low complexity" evidence="1">
    <location>
        <begin position="131"/>
        <end position="140"/>
    </location>
</feature>
<reference evidence="3 4" key="1">
    <citation type="submission" date="2021-03" db="EMBL/GenBank/DDBJ databases">
        <title>Sequencing the genomes of 1000 actinobacteria strains.</title>
        <authorList>
            <person name="Klenk H.-P."/>
        </authorList>
    </citation>
    <scope>NUCLEOTIDE SEQUENCE [LARGE SCALE GENOMIC DNA]</scope>
    <source>
        <strain evidence="3 4">DSM 45510</strain>
    </source>
</reference>
<feature type="region of interest" description="Disordered" evidence="1">
    <location>
        <begin position="128"/>
        <end position="151"/>
    </location>
</feature>
<feature type="transmembrane region" description="Helical" evidence="2">
    <location>
        <begin position="154"/>
        <end position="185"/>
    </location>
</feature>
<keyword evidence="2" id="KW-0472">Membrane</keyword>
<feature type="compositionally biased region" description="Low complexity" evidence="1">
    <location>
        <begin position="29"/>
        <end position="38"/>
    </location>
</feature>